<dbReference type="InterPro" id="IPR036388">
    <property type="entry name" value="WH-like_DNA-bd_sf"/>
</dbReference>
<organism evidence="9">
    <name type="scientific">Ursus maritimus</name>
    <name type="common">Polar bear</name>
    <name type="synonym">Thalarctos maritimus</name>
    <dbReference type="NCBI Taxonomy" id="29073"/>
    <lineage>
        <taxon>Eukaryota</taxon>
        <taxon>Metazoa</taxon>
        <taxon>Chordata</taxon>
        <taxon>Craniata</taxon>
        <taxon>Vertebrata</taxon>
        <taxon>Euteleostomi</taxon>
        <taxon>Mammalia</taxon>
        <taxon>Eutheria</taxon>
        <taxon>Laurasiatheria</taxon>
        <taxon>Carnivora</taxon>
        <taxon>Caniformia</taxon>
        <taxon>Ursidae</taxon>
        <taxon>Ursus</taxon>
    </lineage>
</organism>
<evidence type="ECO:0000256" key="1">
    <source>
        <dbReference type="ARBA" id="ARBA00023015"/>
    </source>
</evidence>
<dbReference type="InterPro" id="IPR036390">
    <property type="entry name" value="WH_DNA-bd_sf"/>
</dbReference>
<dbReference type="Pfam" id="PF02257">
    <property type="entry name" value="RFX_DNA_binding"/>
    <property type="match status" value="1"/>
</dbReference>
<dbReference type="InterPro" id="IPR039779">
    <property type="entry name" value="RFX-like"/>
</dbReference>
<gene>
    <name evidence="9" type="primary">RFX8</name>
</gene>
<dbReference type="InterPro" id="IPR003150">
    <property type="entry name" value="DNA-bd_RFX"/>
</dbReference>
<evidence type="ECO:0000256" key="6">
    <source>
        <dbReference type="ARBA" id="ARBA00072471"/>
    </source>
</evidence>
<evidence type="ECO:0000313" key="9">
    <source>
        <dbReference type="Ensembl" id="ENSUMAP00000030381"/>
    </source>
</evidence>
<keyword evidence="1" id="KW-0805">Transcription regulation</keyword>
<dbReference type="GO" id="GO:0000981">
    <property type="term" value="F:DNA-binding transcription factor activity, RNA polymerase II-specific"/>
    <property type="evidence" value="ECO:0007669"/>
    <property type="project" value="TreeGrafter"/>
</dbReference>
<dbReference type="PANTHER" id="PTHR12619:SF24">
    <property type="entry name" value="DNA-BINDING PROTEIN RFX8"/>
    <property type="match status" value="1"/>
</dbReference>
<keyword evidence="4" id="KW-0539">Nucleus</keyword>
<feature type="domain" description="RFX-type winged-helix" evidence="8">
    <location>
        <begin position="11"/>
        <end position="87"/>
    </location>
</feature>
<dbReference type="GO" id="GO:0000978">
    <property type="term" value="F:RNA polymerase II cis-regulatory region sequence-specific DNA binding"/>
    <property type="evidence" value="ECO:0007669"/>
    <property type="project" value="TreeGrafter"/>
</dbReference>
<name>A0A452VA71_URSMA</name>
<reference evidence="9" key="1">
    <citation type="submission" date="2019-03" db="UniProtKB">
        <authorList>
            <consortium name="Ensembl"/>
        </authorList>
    </citation>
    <scope>IDENTIFICATION</scope>
</reference>
<dbReference type="SUPFAM" id="SSF46785">
    <property type="entry name" value="Winged helix' DNA-binding domain"/>
    <property type="match status" value="1"/>
</dbReference>
<dbReference type="GeneTree" id="ENSGT01050000244879"/>
<accession>A0A452VA71</accession>
<dbReference type="AlphaFoldDB" id="A0A452VA71"/>
<dbReference type="Pfam" id="PF25340">
    <property type="entry name" value="BCD_RFX"/>
    <property type="match status" value="1"/>
</dbReference>
<evidence type="ECO:0000256" key="3">
    <source>
        <dbReference type="ARBA" id="ARBA00023163"/>
    </source>
</evidence>
<dbReference type="PANTHER" id="PTHR12619">
    <property type="entry name" value="RFX TRANSCRIPTION FACTOR FAMILY"/>
    <property type="match status" value="1"/>
</dbReference>
<comment type="function">
    <text evidence="5">May be a transcription factor.</text>
</comment>
<proteinExistence type="predicted"/>
<dbReference type="Ensembl" id="ENSUMAT00000035907.1">
    <property type="protein sequence ID" value="ENSUMAP00000030381.1"/>
    <property type="gene ID" value="ENSUMAG00000021968.1"/>
</dbReference>
<evidence type="ECO:0000256" key="2">
    <source>
        <dbReference type="ARBA" id="ARBA00023125"/>
    </source>
</evidence>
<dbReference type="OMA" id="QQERTCE"/>
<protein>
    <recommendedName>
        <fullName evidence="6">DNA-binding protein RFX8</fullName>
    </recommendedName>
    <alternativeName>
        <fullName evidence="7">Regulatory factor X 8</fullName>
    </alternativeName>
</protein>
<keyword evidence="2" id="KW-0238">DNA-binding</keyword>
<evidence type="ECO:0000256" key="5">
    <source>
        <dbReference type="ARBA" id="ARBA00054388"/>
    </source>
</evidence>
<dbReference type="PROSITE" id="PS51526">
    <property type="entry name" value="RFX_DBD"/>
    <property type="match status" value="1"/>
</dbReference>
<dbReference type="FunFam" id="1.10.10.10:FF:000433">
    <property type="entry name" value="DNA-binding protein RFX8-like isoform X4"/>
    <property type="match status" value="1"/>
</dbReference>
<evidence type="ECO:0000256" key="4">
    <source>
        <dbReference type="ARBA" id="ARBA00023242"/>
    </source>
</evidence>
<sequence>RDTAVPTGLAVGCGLLVDNFCICEGYSVPRCLMYEIYVETCGQNAQQQVNPATFGKLVHLVFPDLGTRRLGTRGSARYHYDGICIKKSSFFYAQYRYLLGEKRYHSGDIIAFEKSTNYNSIIQQEGTCENHSPIRTDPIGSPLSEFRRCPFWEQELAKKYSYKMMAFLADEYYNYCQDILQNVRNQELEKVGFPSVFVAQPSGGIEDVLLHDFLEDVSIQYLKSVRLFSKKFKLWLLNALECFPAIVQISKVKEVTVFVKRLRRKTYLSNMAKTMRMVLKNNRRVNVLKSELHAIINRGALDTPKKALPSHPSSAGDLETHTELKCLSSLISLLGTSTDLSIFLNCLSSNLQTFVFQPSRSKEEFIRLAASFQLRWNFLLTAVSRAMTLCHRDSFGSWHLFHLLLLEFVTHLLQSCIEEEEEDDDVGNLKEMLPDDQSVVQPDQAPFHPPDSLPTQECEGPSVDLHGVTLKHMGQSRCPMGVSSVVLRVLGFLVDADTGNKLIQVLLEDKATESTVKLSLPVGQEALVTLKDGQKFVIHVSDVPQSSENIFSQGKQC</sequence>
<dbReference type="InterPro" id="IPR057321">
    <property type="entry name" value="RFX1-4/6/8-like_BCD"/>
</dbReference>
<evidence type="ECO:0000259" key="8">
    <source>
        <dbReference type="PROSITE" id="PS51526"/>
    </source>
</evidence>
<dbReference type="Gene3D" id="1.10.10.10">
    <property type="entry name" value="Winged helix-like DNA-binding domain superfamily/Winged helix DNA-binding domain"/>
    <property type="match status" value="1"/>
</dbReference>
<evidence type="ECO:0000256" key="7">
    <source>
        <dbReference type="ARBA" id="ARBA00077086"/>
    </source>
</evidence>
<keyword evidence="3" id="KW-0804">Transcription</keyword>